<dbReference type="Proteomes" id="UP000000517">
    <property type="component" value="Chromosome"/>
</dbReference>
<evidence type="ECO:0000313" key="2">
    <source>
        <dbReference type="EMBL" id="ADL24895.1"/>
    </source>
</evidence>
<dbReference type="PANTHER" id="PTHR41317">
    <property type="entry name" value="PD-(D_E)XK NUCLEASE FAMILY TRANSPOSASE"/>
    <property type="match status" value="1"/>
</dbReference>
<dbReference type="EMBL" id="CP002158">
    <property type="protein sequence ID" value="ADL24895.1"/>
    <property type="molecule type" value="Genomic_DNA"/>
</dbReference>
<dbReference type="PATRIC" id="fig|59374.8.peg.3014"/>
<reference evidence="2" key="3">
    <citation type="submission" date="2010-08" db="EMBL/GenBank/DDBJ databases">
        <authorList>
            <person name="Durkin A.S."/>
            <person name="Nelson K.E."/>
            <person name="Morrison M."/>
            <person name="Forsberg C.W."/>
            <person name="Wilson D.B."/>
            <person name="Russell J.B."/>
            <person name="Cann I.K.O."/>
            <person name="Mackie R.I."/>
            <person name="White B.A."/>
        </authorList>
    </citation>
    <scope>NUCLEOTIDE SEQUENCE</scope>
    <source>
        <strain evidence="2">S85</strain>
    </source>
</reference>
<dbReference type="OrthoDB" id="9812287at2"/>
<dbReference type="KEGG" id="fsc:FSU_3152"/>
<dbReference type="eggNOG" id="COG5464">
    <property type="taxonomic scope" value="Bacteria"/>
</dbReference>
<dbReference type="PANTHER" id="PTHR41317:SF1">
    <property type="entry name" value="PD-(D_E)XK NUCLEASE FAMILY TRANSPOSASE"/>
    <property type="match status" value="1"/>
</dbReference>
<evidence type="ECO:0000313" key="1">
    <source>
        <dbReference type="EMBL" id="ACX76167.1"/>
    </source>
</evidence>
<evidence type="ECO:0000313" key="3">
    <source>
        <dbReference type="Proteomes" id="UP000000517"/>
    </source>
</evidence>
<accession>C9RMD5</accession>
<keyword evidence="4" id="KW-1185">Reference proteome</keyword>
<dbReference type="Proteomes" id="UP000001497">
    <property type="component" value="Chromosome"/>
</dbReference>
<dbReference type="HOGENOM" id="CLU_805957_0_0_0"/>
<evidence type="ECO:0000313" key="4">
    <source>
        <dbReference type="Proteomes" id="UP000001497"/>
    </source>
</evidence>
<dbReference type="AlphaFoldDB" id="C9RMD5"/>
<sequence>MSETQNTLEFSIPSSRDQLVEKTIEEIKKHTYLDPLFDAAFKAFLSDEEALVNFLNGVFHLNEDNKIESVVIKNSEINIIFPSAKQFRLDIRAKTSKGICINIEMQKARPDYFVDRVLLQQSAFMLQSKYEWDKLNFGDLPSCLTKEERAEREIHRYEVPPTYAIWICDFSIGKQKSFRGDWAVRNKKGLTLTDKMMYILYDLTKFNKPYKKITTTEDRWLYLLKYAGKAENLPDFNNSIIAKAINRILVNRASEKLIREQANDMVWTEEELDHLALLEVRAEKKGLKQGLKQGLEQGLEQGRVEMALAMLADNEPIGKIVKYSHLPESKILELKASLMGDAIK</sequence>
<dbReference type="NCBIfam" id="TIGR01784">
    <property type="entry name" value="T_den_put_tspse"/>
    <property type="match status" value="1"/>
</dbReference>
<gene>
    <name evidence="1" type="ordered locus">Fisuc_2582</name>
    <name evidence="2" type="ordered locus">FSU_3152</name>
</gene>
<reference evidence="3" key="2">
    <citation type="submission" date="2010-08" db="EMBL/GenBank/DDBJ databases">
        <title>Complete sequence of Fibrobacter succinogenes subsp. succinogenes S85.</title>
        <authorList>
            <person name="Durkin A.S."/>
            <person name="Nelson K.E."/>
            <person name="Morrison M."/>
            <person name="Forsberg C.W."/>
            <person name="Wilson D.B."/>
            <person name="Russell J.B."/>
            <person name="Cann I.K.O."/>
            <person name="Mackie R.I."/>
            <person name="White B.A."/>
        </authorList>
    </citation>
    <scope>NUCLEOTIDE SEQUENCE [LARGE SCALE GENOMIC DNA]</scope>
    <source>
        <strain evidence="3">ATCC 19169 / S85</strain>
    </source>
</reference>
<dbReference type="EMBL" id="CP001792">
    <property type="protein sequence ID" value="ACX76167.1"/>
    <property type="molecule type" value="Genomic_DNA"/>
</dbReference>
<protein>
    <submittedName>
        <fullName evidence="2">Conserved domain protein</fullName>
    </submittedName>
</protein>
<dbReference type="STRING" id="59374.FSU_3152"/>
<reference evidence="1 4" key="1">
    <citation type="submission" date="2009-10" db="EMBL/GenBank/DDBJ databases">
        <title>Complete sequence of Fibrobacter succinogenes subsp. succinogenes S85.</title>
        <authorList>
            <consortium name="US DOE Joint Genome Institute"/>
            <person name="Lucas S."/>
            <person name="Copeland A."/>
            <person name="Lapidus A."/>
            <person name="Glavina del Rio T."/>
            <person name="Tice H."/>
            <person name="Bruce D."/>
            <person name="Goodwin L."/>
            <person name="Pitluck S."/>
            <person name="Chertkov O."/>
            <person name="Detter J.C."/>
            <person name="Han C."/>
            <person name="Tapia R."/>
            <person name="Larimer F."/>
            <person name="Land M."/>
            <person name="Hauser L."/>
            <person name="Kyrpides N."/>
            <person name="Mikhailova N."/>
            <person name="Weimer P.J."/>
            <person name="Stevenson D.M."/>
            <person name="Boyum J."/>
            <person name="Brumm P.I."/>
            <person name="Mead D."/>
        </authorList>
    </citation>
    <scope>NUCLEOTIDE SEQUENCE [LARGE SCALE GENOMIC DNA]</scope>
    <source>
        <strain evidence="4">ATCC 19169 / S85</strain>
        <strain evidence="1">S85</strain>
    </source>
</reference>
<dbReference type="RefSeq" id="WP_014547188.1">
    <property type="nucleotide sequence ID" value="NC_013410.1"/>
</dbReference>
<dbReference type="Pfam" id="PF12784">
    <property type="entry name" value="PDDEXK_2"/>
    <property type="match status" value="2"/>
</dbReference>
<dbReference type="KEGG" id="fsu:Fisuc_2582"/>
<dbReference type="InterPro" id="IPR010106">
    <property type="entry name" value="RpnA"/>
</dbReference>
<organism evidence="2 3">
    <name type="scientific">Fibrobacter succinogenes (strain ATCC 19169 / S85)</name>
    <dbReference type="NCBI Taxonomy" id="59374"/>
    <lineage>
        <taxon>Bacteria</taxon>
        <taxon>Pseudomonadati</taxon>
        <taxon>Fibrobacterota</taxon>
        <taxon>Fibrobacteria</taxon>
        <taxon>Fibrobacterales</taxon>
        <taxon>Fibrobacteraceae</taxon>
        <taxon>Fibrobacter</taxon>
    </lineage>
</organism>
<name>C9RMD5_FIBSS</name>
<proteinExistence type="predicted"/>